<dbReference type="WBParaSite" id="JU765_v2.g17901.t1">
    <property type="protein sequence ID" value="JU765_v2.g17901.t1"/>
    <property type="gene ID" value="JU765_v2.g17901"/>
</dbReference>
<reference evidence="2" key="1">
    <citation type="submission" date="2022-11" db="UniProtKB">
        <authorList>
            <consortium name="WormBaseParasite"/>
        </authorList>
    </citation>
    <scope>IDENTIFICATION</scope>
</reference>
<name>A0AC34QNR8_9BILA</name>
<sequence>MEIRGSKYCTKKELIEAMKYAGRFGVAEAARKFNIPPQHLTYWYRKYAENIDRDLIDHIIEYKRTHQSDHLAGYTLYVLIKQFLQKKYPGTLYEDGGWVSLKDRWIDGFLQRIADRERSLISDEQILRQMNQMNQLPLLLLAAELLKAQNQSHENERQS</sequence>
<evidence type="ECO:0000313" key="2">
    <source>
        <dbReference type="WBParaSite" id="JU765_v2.g17901.t1"/>
    </source>
</evidence>
<evidence type="ECO:0000313" key="1">
    <source>
        <dbReference type="Proteomes" id="UP000887576"/>
    </source>
</evidence>
<dbReference type="Proteomes" id="UP000887576">
    <property type="component" value="Unplaced"/>
</dbReference>
<accession>A0AC34QNR8</accession>
<proteinExistence type="predicted"/>
<organism evidence="1 2">
    <name type="scientific">Panagrolaimus sp. JU765</name>
    <dbReference type="NCBI Taxonomy" id="591449"/>
    <lineage>
        <taxon>Eukaryota</taxon>
        <taxon>Metazoa</taxon>
        <taxon>Ecdysozoa</taxon>
        <taxon>Nematoda</taxon>
        <taxon>Chromadorea</taxon>
        <taxon>Rhabditida</taxon>
        <taxon>Tylenchina</taxon>
        <taxon>Panagrolaimomorpha</taxon>
        <taxon>Panagrolaimoidea</taxon>
        <taxon>Panagrolaimidae</taxon>
        <taxon>Panagrolaimus</taxon>
    </lineage>
</organism>
<protein>
    <submittedName>
        <fullName evidence="2">Transposase</fullName>
    </submittedName>
</protein>